<dbReference type="InterPro" id="IPR013783">
    <property type="entry name" value="Ig-like_fold"/>
</dbReference>
<feature type="region of interest" description="Disordered" evidence="4">
    <location>
        <begin position="1"/>
        <end position="23"/>
    </location>
</feature>
<feature type="repeat" description="Filamin" evidence="3">
    <location>
        <begin position="134"/>
        <end position="210"/>
    </location>
</feature>
<dbReference type="InterPro" id="IPR014756">
    <property type="entry name" value="Ig_E-set"/>
</dbReference>
<dbReference type="GO" id="GO:0051015">
    <property type="term" value="F:actin filament binding"/>
    <property type="evidence" value="ECO:0007669"/>
    <property type="project" value="InterPro"/>
</dbReference>
<accession>A0A915IRF0</accession>
<proteinExistence type="inferred from homology"/>
<feature type="compositionally biased region" description="Basic and acidic residues" evidence="4">
    <location>
        <begin position="288"/>
        <end position="298"/>
    </location>
</feature>
<dbReference type="InterPro" id="IPR001298">
    <property type="entry name" value="Filamin/ABP280_rpt"/>
</dbReference>
<feature type="region of interest" description="Disordered" evidence="4">
    <location>
        <begin position="265"/>
        <end position="337"/>
    </location>
</feature>
<dbReference type="Gene3D" id="2.60.40.10">
    <property type="entry name" value="Immunoglobulins"/>
    <property type="match status" value="2"/>
</dbReference>
<organism evidence="5 6">
    <name type="scientific">Romanomermis culicivorax</name>
    <name type="common">Nematode worm</name>
    <dbReference type="NCBI Taxonomy" id="13658"/>
    <lineage>
        <taxon>Eukaryota</taxon>
        <taxon>Metazoa</taxon>
        <taxon>Ecdysozoa</taxon>
        <taxon>Nematoda</taxon>
        <taxon>Enoplea</taxon>
        <taxon>Dorylaimia</taxon>
        <taxon>Mermithida</taxon>
        <taxon>Mermithoidea</taxon>
        <taxon>Mermithidae</taxon>
        <taxon>Romanomermis</taxon>
    </lineage>
</organism>
<comment type="similarity">
    <text evidence="1">Belongs to the filamin family.</text>
</comment>
<protein>
    <submittedName>
        <fullName evidence="6">Uncharacterized protein</fullName>
    </submittedName>
</protein>
<dbReference type="PANTHER" id="PTHR38537">
    <property type="entry name" value="JITTERBUG, ISOFORM N"/>
    <property type="match status" value="1"/>
</dbReference>
<evidence type="ECO:0000256" key="1">
    <source>
        <dbReference type="ARBA" id="ARBA00009238"/>
    </source>
</evidence>
<dbReference type="PANTHER" id="PTHR38537:SF16">
    <property type="entry name" value="CALPONIN-HOMOLOGY (CH) DOMAIN-CONTAINING PROTEIN"/>
    <property type="match status" value="1"/>
</dbReference>
<feature type="compositionally biased region" description="Polar residues" evidence="4">
    <location>
        <begin position="14"/>
        <end position="23"/>
    </location>
</feature>
<dbReference type="WBParaSite" id="nRc.2.0.1.t15974-RA">
    <property type="protein sequence ID" value="nRc.2.0.1.t15974-RA"/>
    <property type="gene ID" value="nRc.2.0.1.g15974"/>
</dbReference>
<keyword evidence="2" id="KW-0677">Repeat</keyword>
<dbReference type="InterPro" id="IPR017868">
    <property type="entry name" value="Filamin/ABP280_repeat-like"/>
</dbReference>
<dbReference type="AlphaFoldDB" id="A0A915IRF0"/>
<dbReference type="SMART" id="SM00557">
    <property type="entry name" value="IG_FLMN"/>
    <property type="match status" value="2"/>
</dbReference>
<feature type="repeat" description="Filamin" evidence="3">
    <location>
        <begin position="23"/>
        <end position="123"/>
    </location>
</feature>
<name>A0A915IRF0_ROMCU</name>
<dbReference type="PROSITE" id="PS50194">
    <property type="entry name" value="FILAMIN_REPEAT"/>
    <property type="match status" value="2"/>
</dbReference>
<dbReference type="InterPro" id="IPR044801">
    <property type="entry name" value="Filamin"/>
</dbReference>
<dbReference type="Pfam" id="PF00630">
    <property type="entry name" value="Filamin"/>
    <property type="match status" value="2"/>
</dbReference>
<dbReference type="Proteomes" id="UP000887565">
    <property type="component" value="Unplaced"/>
</dbReference>
<feature type="compositionally biased region" description="Polar residues" evidence="4">
    <location>
        <begin position="377"/>
        <end position="396"/>
    </location>
</feature>
<dbReference type="SUPFAM" id="SSF81296">
    <property type="entry name" value="E set domains"/>
    <property type="match status" value="2"/>
</dbReference>
<evidence type="ECO:0000256" key="2">
    <source>
        <dbReference type="ARBA" id="ARBA00022737"/>
    </source>
</evidence>
<dbReference type="GO" id="GO:0030036">
    <property type="term" value="P:actin cytoskeleton organization"/>
    <property type="evidence" value="ECO:0007669"/>
    <property type="project" value="InterPro"/>
</dbReference>
<sequence length="402" mass="43482">SEVERTTLHGSEFETPSSYSLQSPQSAPVWAEIQGKGLQQACVGKVANFEIGGAGSLKREDIDAKILCKYTKTSIMKEIPCQILETGRGTFVCEYIPTEVGTHRIELCLNGQKVKGSPFLVSAYSPNKVTIEPIPGGAVGRPVQFIVDASEAGKGQLEISINQGRVRNNVQMQGSGRCLVTFIPEYSGTYIIDVTFNGDLVLGCPVRVEIFDDNAPGGTSQQRFYTSTARESPIPASGSLPYPNFAAQDLSKPLSSSYTYERKEYSSSGGLAGDNHKPAGYRSTVETTTKRHDEDSFDRTIPIISSAKHSTPPKESSTTHYMYERGSSGGGIGDITRDRSLAETEGSKLMYEGVDSFRKEFSPVPPVPSTKHHRMTGLSSLGTPPSTPAEETSLPSSFKLKN</sequence>
<evidence type="ECO:0000256" key="3">
    <source>
        <dbReference type="PROSITE-ProRule" id="PRU00087"/>
    </source>
</evidence>
<feature type="region of interest" description="Disordered" evidence="4">
    <location>
        <begin position="359"/>
        <end position="402"/>
    </location>
</feature>
<evidence type="ECO:0000313" key="5">
    <source>
        <dbReference type="Proteomes" id="UP000887565"/>
    </source>
</evidence>
<keyword evidence="5" id="KW-1185">Reference proteome</keyword>
<evidence type="ECO:0000256" key="4">
    <source>
        <dbReference type="SAM" id="MobiDB-lite"/>
    </source>
</evidence>
<reference evidence="6" key="1">
    <citation type="submission" date="2022-11" db="UniProtKB">
        <authorList>
            <consortium name="WormBaseParasite"/>
        </authorList>
    </citation>
    <scope>IDENTIFICATION</scope>
</reference>
<evidence type="ECO:0000313" key="6">
    <source>
        <dbReference type="WBParaSite" id="nRc.2.0.1.t15974-RA"/>
    </source>
</evidence>
<feature type="compositionally biased region" description="Polar residues" evidence="4">
    <location>
        <begin position="307"/>
        <end position="320"/>
    </location>
</feature>